<dbReference type="Proteomes" id="UP000460412">
    <property type="component" value="Unassembled WGS sequence"/>
</dbReference>
<gene>
    <name evidence="2" type="ORF">GN277_15310</name>
</gene>
<feature type="compositionally biased region" description="Basic residues" evidence="1">
    <location>
        <begin position="207"/>
        <end position="218"/>
    </location>
</feature>
<dbReference type="RefSeq" id="WP_159751764.1">
    <property type="nucleotide sequence ID" value="NZ_WUQX01000001.1"/>
</dbReference>
<sequence>MGYKPKIITGKVTGTGWPIDGHVLYFSQWDYDNYDSWHLYGWDDADDEAVMETMFVTETEAGLCCYDTLETFAEVWRAKKWEPEGVFCLELDQVEVIEVKQEEQKDDTREKLRKFGIDLTPRKDGEKGGILCLPLDENLNGDTKAKHPDWELIDCPNCGRKCWKSSEADKLKKEQGVQWLCTRCALEAGLVSPFRQNNTPHPEGNRAQRRRAKHGKRK</sequence>
<evidence type="ECO:0000313" key="3">
    <source>
        <dbReference type="Proteomes" id="UP000460412"/>
    </source>
</evidence>
<name>A0A7X3MHW4_9FIRM</name>
<evidence type="ECO:0000313" key="2">
    <source>
        <dbReference type="EMBL" id="MXP76699.1"/>
    </source>
</evidence>
<dbReference type="EMBL" id="WUQX01000001">
    <property type="protein sequence ID" value="MXP76699.1"/>
    <property type="molecule type" value="Genomic_DNA"/>
</dbReference>
<dbReference type="AlphaFoldDB" id="A0A7X3MHW4"/>
<reference evidence="2 3" key="1">
    <citation type="submission" date="2019-12" db="EMBL/GenBank/DDBJ databases">
        <title>Sporaefaciens musculi gen. nov., sp. nov., a novel bacterium isolated from the caecum of an obese mouse.</title>
        <authorList>
            <person name="Rasmussen T.S."/>
            <person name="Streidl T."/>
            <person name="Hitch T.C.A."/>
            <person name="Wortmann E."/>
            <person name="Deptula P."/>
            <person name="Hansen M."/>
            <person name="Nielsen D.S."/>
            <person name="Clavel T."/>
            <person name="Vogensen F.K."/>
        </authorList>
    </citation>
    <scope>NUCLEOTIDE SEQUENCE [LARGE SCALE GENOMIC DNA]</scope>
    <source>
        <strain evidence="2 3">WCA-9-b2</strain>
    </source>
</reference>
<evidence type="ECO:0000256" key="1">
    <source>
        <dbReference type="SAM" id="MobiDB-lite"/>
    </source>
</evidence>
<protein>
    <submittedName>
        <fullName evidence="2">Uncharacterized protein</fullName>
    </submittedName>
</protein>
<comment type="caution">
    <text evidence="2">The sequence shown here is derived from an EMBL/GenBank/DDBJ whole genome shotgun (WGS) entry which is preliminary data.</text>
</comment>
<accession>A0A7X3MHW4</accession>
<keyword evidence="3" id="KW-1185">Reference proteome</keyword>
<organism evidence="2 3">
    <name type="scientific">Sporofaciens musculi</name>
    <dbReference type="NCBI Taxonomy" id="2681861"/>
    <lineage>
        <taxon>Bacteria</taxon>
        <taxon>Bacillati</taxon>
        <taxon>Bacillota</taxon>
        <taxon>Clostridia</taxon>
        <taxon>Lachnospirales</taxon>
        <taxon>Lachnospiraceae</taxon>
        <taxon>Sporofaciens</taxon>
    </lineage>
</organism>
<proteinExistence type="predicted"/>
<feature type="region of interest" description="Disordered" evidence="1">
    <location>
        <begin position="193"/>
        <end position="218"/>
    </location>
</feature>